<keyword evidence="1" id="KW-0732">Signal</keyword>
<accession>A0A9Q3WM27</accession>
<dbReference type="EMBL" id="JAGQAF010000005">
    <property type="protein sequence ID" value="MCE8537882.1"/>
    <property type="molecule type" value="Genomic_DNA"/>
</dbReference>
<dbReference type="Proteomes" id="UP000813672">
    <property type="component" value="Unassembled WGS sequence"/>
</dbReference>
<dbReference type="InterPro" id="IPR038304">
    <property type="entry name" value="YmgD_sf"/>
</dbReference>
<evidence type="ECO:0000313" key="2">
    <source>
        <dbReference type="EMBL" id="MCE8537882.1"/>
    </source>
</evidence>
<dbReference type="RefSeq" id="WP_234219744.1">
    <property type="nucleotide sequence ID" value="NZ_JAGQAF010000005.1"/>
</dbReference>
<dbReference type="AlphaFoldDB" id="A0A9Q3WM27"/>
<protein>
    <submittedName>
        <fullName evidence="2">YmgD family protein</fullName>
    </submittedName>
</protein>
<evidence type="ECO:0000313" key="3">
    <source>
        <dbReference type="Proteomes" id="UP000813672"/>
    </source>
</evidence>
<comment type="caution">
    <text evidence="2">The sequence shown here is derived from an EMBL/GenBank/DDBJ whole genome shotgun (WGS) entry which is preliminary data.</text>
</comment>
<name>A0A9Q3WM27_9RHOB</name>
<proteinExistence type="predicted"/>
<sequence length="124" mass="13593">MFHSLRIPTIALAMFALSGTAQADEEMQRIIAAAMPHMHYSCESVLEAHPGDDQVVADIVRLMAMVSLYNRQIDILALIPDEADRAGLKDDFVKELGDTCDDDPGRLLAAAVDDAVKETMDAYE</sequence>
<feature type="chain" id="PRO_5040295591" evidence="1">
    <location>
        <begin position="24"/>
        <end position="124"/>
    </location>
</feature>
<dbReference type="Gene3D" id="1.10.890.30">
    <property type="entry name" value="YmgD protein"/>
    <property type="match status" value="1"/>
</dbReference>
<gene>
    <name evidence="2" type="ORF">KBY27_10455</name>
</gene>
<evidence type="ECO:0000256" key="1">
    <source>
        <dbReference type="SAM" id="SignalP"/>
    </source>
</evidence>
<feature type="signal peptide" evidence="1">
    <location>
        <begin position="1"/>
        <end position="23"/>
    </location>
</feature>
<organism evidence="2 3">
    <name type="scientific">Ruegeria pomeroyi</name>
    <dbReference type="NCBI Taxonomy" id="89184"/>
    <lineage>
        <taxon>Bacteria</taxon>
        <taxon>Pseudomonadati</taxon>
        <taxon>Pseudomonadota</taxon>
        <taxon>Alphaproteobacteria</taxon>
        <taxon>Rhodobacterales</taxon>
        <taxon>Roseobacteraceae</taxon>
        <taxon>Ruegeria</taxon>
    </lineage>
</organism>
<reference evidence="2" key="1">
    <citation type="journal article" date="2021" name="Environ. Microbiol.">
        <title>Cryptic niche differentiation of novel sediment ecotypes of Rugeria pomeroyi correlates with nitrate respiration.</title>
        <authorList>
            <person name="Lin X."/>
            <person name="McNichol J."/>
            <person name="Chu X."/>
            <person name="Qian Y."/>
            <person name="Luo H."/>
        </authorList>
    </citation>
    <scope>NUCLEOTIDE SEQUENCE</scope>
    <source>
        <strain evidence="2">SZCCDBB064</strain>
    </source>
</reference>